<evidence type="ECO:0000313" key="3">
    <source>
        <dbReference type="Proteomes" id="UP000477849"/>
    </source>
</evidence>
<accession>A0A6M1RRC1</accession>
<name>A0A6M1RRC1_9HYPH</name>
<keyword evidence="1" id="KW-0732">Signal</keyword>
<proteinExistence type="predicted"/>
<dbReference type="Proteomes" id="UP000477849">
    <property type="component" value="Unassembled WGS sequence"/>
</dbReference>
<dbReference type="AlphaFoldDB" id="A0A6M1RRC1"/>
<evidence type="ECO:0000313" key="2">
    <source>
        <dbReference type="EMBL" id="NGO63872.1"/>
    </source>
</evidence>
<keyword evidence="3" id="KW-1185">Reference proteome</keyword>
<comment type="caution">
    <text evidence="2">The sequence shown here is derived from an EMBL/GenBank/DDBJ whole genome shotgun (WGS) entry which is preliminary data.</text>
</comment>
<evidence type="ECO:0000256" key="1">
    <source>
        <dbReference type="SAM" id="SignalP"/>
    </source>
</evidence>
<gene>
    <name evidence="2" type="ORF">G6N76_09310</name>
</gene>
<sequence>MPVSRLIIALVALFYNTAPAFSADCVKWKAEVWDVEGGRAMTAHICQPAKGNDREALLYVQCGEPGKLVLNYDDGGRGDPPGGNPEWNGPAVISTGDQSQEETLSYQAMDGILFLPFGSDSAVLAMLKSGSQITVAPKDAAFKTVSFPLSGSTAALSKLIASCARN</sequence>
<dbReference type="RefSeq" id="WP_163899110.1">
    <property type="nucleotide sequence ID" value="NZ_CP048427.1"/>
</dbReference>
<dbReference type="EMBL" id="JAAKZH010000003">
    <property type="protein sequence ID" value="NGO63872.1"/>
    <property type="molecule type" value="Genomic_DNA"/>
</dbReference>
<evidence type="ECO:0008006" key="4">
    <source>
        <dbReference type="Google" id="ProtNLM"/>
    </source>
</evidence>
<organism evidence="2 3">
    <name type="scientific">Rhizobium daejeonense</name>
    <dbReference type="NCBI Taxonomy" id="240521"/>
    <lineage>
        <taxon>Bacteria</taxon>
        <taxon>Pseudomonadati</taxon>
        <taxon>Pseudomonadota</taxon>
        <taxon>Alphaproteobacteria</taxon>
        <taxon>Hyphomicrobiales</taxon>
        <taxon>Rhizobiaceae</taxon>
        <taxon>Rhizobium/Agrobacterium group</taxon>
        <taxon>Rhizobium</taxon>
    </lineage>
</organism>
<feature type="chain" id="PRO_5027042111" description="Invasion associated locus B family protein" evidence="1">
    <location>
        <begin position="23"/>
        <end position="166"/>
    </location>
</feature>
<protein>
    <recommendedName>
        <fullName evidence="4">Invasion associated locus B family protein</fullName>
    </recommendedName>
</protein>
<reference evidence="2 3" key="1">
    <citation type="submission" date="2020-02" db="EMBL/GenBank/DDBJ databases">
        <title>Genome sequence of the type strain CCBAU10050 of Rhizobium daejeonense.</title>
        <authorList>
            <person name="Gao J."/>
            <person name="Sun J."/>
        </authorList>
    </citation>
    <scope>NUCLEOTIDE SEQUENCE [LARGE SCALE GENOMIC DNA]</scope>
    <source>
        <strain evidence="2 3">CCBAU10050</strain>
    </source>
</reference>
<feature type="signal peptide" evidence="1">
    <location>
        <begin position="1"/>
        <end position="22"/>
    </location>
</feature>